<dbReference type="InterPro" id="IPR036890">
    <property type="entry name" value="HATPase_C_sf"/>
</dbReference>
<keyword evidence="5" id="KW-0547">Nucleotide-binding</keyword>
<keyword evidence="10" id="KW-0812">Transmembrane</keyword>
<dbReference type="PANTHER" id="PTHR24421:SF10">
    <property type="entry name" value="NITRATE_NITRITE SENSOR PROTEIN NARQ"/>
    <property type="match status" value="1"/>
</dbReference>
<feature type="transmembrane region" description="Helical" evidence="10">
    <location>
        <begin position="227"/>
        <end position="249"/>
    </location>
</feature>
<evidence type="ECO:0000256" key="3">
    <source>
        <dbReference type="ARBA" id="ARBA00022553"/>
    </source>
</evidence>
<evidence type="ECO:0000259" key="11">
    <source>
        <dbReference type="SMART" id="SM00387"/>
    </source>
</evidence>
<dbReference type="PANTHER" id="PTHR24421">
    <property type="entry name" value="NITRATE/NITRITE SENSOR PROTEIN NARX-RELATED"/>
    <property type="match status" value="1"/>
</dbReference>
<reference evidence="12 13" key="1">
    <citation type="submission" date="2022-09" db="EMBL/GenBank/DDBJ databases">
        <title>Chelativorans salina sp. nov., a novel slightly halophilic bacterium isolated from a saline lake sediment enrichment.</title>
        <authorList>
            <person name="Gao L."/>
            <person name="Fang B.-Z."/>
            <person name="Li W.-J."/>
        </authorList>
    </citation>
    <scope>NUCLEOTIDE SEQUENCE [LARGE SCALE GENOMIC DNA]</scope>
    <source>
        <strain evidence="12 13">EGI FJ00035</strain>
    </source>
</reference>
<evidence type="ECO:0000256" key="8">
    <source>
        <dbReference type="ARBA" id="ARBA00023012"/>
    </source>
</evidence>
<dbReference type="CDD" id="cd16917">
    <property type="entry name" value="HATPase_UhpB-NarQ-NarX-like"/>
    <property type="match status" value="1"/>
</dbReference>
<evidence type="ECO:0000313" key="13">
    <source>
        <dbReference type="Proteomes" id="UP001320831"/>
    </source>
</evidence>
<dbReference type="SUPFAM" id="SSF55874">
    <property type="entry name" value="ATPase domain of HSP90 chaperone/DNA topoisomerase II/histidine kinase"/>
    <property type="match status" value="1"/>
</dbReference>
<protein>
    <recommendedName>
        <fullName evidence="2">histidine kinase</fullName>
        <ecNumber evidence="2">2.7.13.3</ecNumber>
    </recommendedName>
</protein>
<feature type="region of interest" description="Disordered" evidence="9">
    <location>
        <begin position="1"/>
        <end position="25"/>
    </location>
</feature>
<evidence type="ECO:0000256" key="2">
    <source>
        <dbReference type="ARBA" id="ARBA00012438"/>
    </source>
</evidence>
<dbReference type="Pfam" id="PF02518">
    <property type="entry name" value="HATPase_c"/>
    <property type="match status" value="1"/>
</dbReference>
<dbReference type="EC" id="2.7.13.3" evidence="2"/>
<dbReference type="Gene3D" id="3.30.565.10">
    <property type="entry name" value="Histidine kinase-like ATPase, C-terminal domain"/>
    <property type="match status" value="1"/>
</dbReference>
<comment type="caution">
    <text evidence="12">The sequence shown here is derived from an EMBL/GenBank/DDBJ whole genome shotgun (WGS) entry which is preliminary data.</text>
</comment>
<keyword evidence="8" id="KW-0902">Two-component regulatory system</keyword>
<keyword evidence="6 12" id="KW-0418">Kinase</keyword>
<keyword evidence="10" id="KW-0472">Membrane</keyword>
<sequence>MPTGKLMTRAPAVDPDGVESEQRLGRERERGAVLQLHRLRDFWNARSLAAQFLVAGGLVSVAAMVIIGVLVTNLIQDSVTRNSAATTARYVDSVIAPLLPDMQRSKVLADPVKRALDETLGQGALGNRLASFNLWSRDGTILYSKDKTLIGKRFELSDDLQAAFKGRLVADFHRSADRTGEVGVVGGSPLLEIYNPVLQPWSGDVVAVSEFQEIATDFERDLLRARAWSWLAVATVISGFFLTLSAIVFRGSRLIDRQSQALRERVAELLDLVAQNKALRLRVQRASQRTTALNERYLRRIGADLHDGPSQLLALAALKLDSTALTDASAASEAREREVLAIKSALEEALREIRSICHGLVLPHVEAAELPEILQLAVRTHERRTGTTAALSMSQISHSLSPSEKICIYRFVQEALNNSYRHGGGIGQAVMQTADAGHITVEVSDNGHGFDPANVHSEGLGLAGLHERVESLGGRFEVISSKRGTKVRMSLDIEEVEPV</sequence>
<keyword evidence="3" id="KW-0597">Phosphoprotein</keyword>
<keyword evidence="7" id="KW-0067">ATP-binding</keyword>
<organism evidence="12 13">
    <name type="scientific">Chelativorans salis</name>
    <dbReference type="NCBI Taxonomy" id="2978478"/>
    <lineage>
        <taxon>Bacteria</taxon>
        <taxon>Pseudomonadati</taxon>
        <taxon>Pseudomonadota</taxon>
        <taxon>Alphaproteobacteria</taxon>
        <taxon>Hyphomicrobiales</taxon>
        <taxon>Phyllobacteriaceae</taxon>
        <taxon>Chelativorans</taxon>
    </lineage>
</organism>
<evidence type="ECO:0000256" key="1">
    <source>
        <dbReference type="ARBA" id="ARBA00000085"/>
    </source>
</evidence>
<evidence type="ECO:0000256" key="5">
    <source>
        <dbReference type="ARBA" id="ARBA00022741"/>
    </source>
</evidence>
<dbReference type="InterPro" id="IPR050482">
    <property type="entry name" value="Sensor_HK_TwoCompSys"/>
</dbReference>
<proteinExistence type="predicted"/>
<name>A0ABT2LJH5_9HYPH</name>
<comment type="catalytic activity">
    <reaction evidence="1">
        <text>ATP + protein L-histidine = ADP + protein N-phospho-L-histidine.</text>
        <dbReference type="EC" id="2.7.13.3"/>
    </reaction>
</comment>
<evidence type="ECO:0000256" key="7">
    <source>
        <dbReference type="ARBA" id="ARBA00022840"/>
    </source>
</evidence>
<evidence type="ECO:0000313" key="12">
    <source>
        <dbReference type="EMBL" id="MCT7374189.1"/>
    </source>
</evidence>
<evidence type="ECO:0000256" key="10">
    <source>
        <dbReference type="SAM" id="Phobius"/>
    </source>
</evidence>
<feature type="domain" description="Histidine kinase/HSP90-like ATPase" evidence="11">
    <location>
        <begin position="403"/>
        <end position="495"/>
    </location>
</feature>
<dbReference type="Proteomes" id="UP001320831">
    <property type="component" value="Unassembled WGS sequence"/>
</dbReference>
<keyword evidence="4" id="KW-0808">Transferase</keyword>
<dbReference type="GO" id="GO:0016301">
    <property type="term" value="F:kinase activity"/>
    <property type="evidence" value="ECO:0007669"/>
    <property type="project" value="UniProtKB-KW"/>
</dbReference>
<accession>A0ABT2LJH5</accession>
<dbReference type="InterPro" id="IPR003594">
    <property type="entry name" value="HATPase_dom"/>
</dbReference>
<feature type="transmembrane region" description="Helical" evidence="10">
    <location>
        <begin position="48"/>
        <end position="71"/>
    </location>
</feature>
<keyword evidence="13" id="KW-1185">Reference proteome</keyword>
<evidence type="ECO:0000256" key="4">
    <source>
        <dbReference type="ARBA" id="ARBA00022679"/>
    </source>
</evidence>
<dbReference type="Pfam" id="PF07730">
    <property type="entry name" value="HisKA_3"/>
    <property type="match status" value="1"/>
</dbReference>
<gene>
    <name evidence="12" type="ORF">N5A92_03975</name>
</gene>
<dbReference type="InterPro" id="IPR011712">
    <property type="entry name" value="Sig_transdc_His_kin_sub3_dim/P"/>
</dbReference>
<keyword evidence="10" id="KW-1133">Transmembrane helix</keyword>
<dbReference type="EMBL" id="JAOCZP010000001">
    <property type="protein sequence ID" value="MCT7374189.1"/>
    <property type="molecule type" value="Genomic_DNA"/>
</dbReference>
<evidence type="ECO:0000256" key="6">
    <source>
        <dbReference type="ARBA" id="ARBA00022777"/>
    </source>
</evidence>
<dbReference type="Gene3D" id="1.20.5.1930">
    <property type="match status" value="1"/>
</dbReference>
<evidence type="ECO:0000256" key="9">
    <source>
        <dbReference type="SAM" id="MobiDB-lite"/>
    </source>
</evidence>
<dbReference type="SMART" id="SM00387">
    <property type="entry name" value="HATPase_c"/>
    <property type="match status" value="1"/>
</dbReference>